<dbReference type="GO" id="GO:0031956">
    <property type="term" value="F:medium-chain fatty acid-CoA ligase activity"/>
    <property type="evidence" value="ECO:0007669"/>
    <property type="project" value="TreeGrafter"/>
</dbReference>
<evidence type="ECO:0000256" key="2">
    <source>
        <dbReference type="ARBA" id="ARBA00022598"/>
    </source>
</evidence>
<name>A0A4U1I9A8_9BURK</name>
<evidence type="ECO:0000259" key="4">
    <source>
        <dbReference type="Pfam" id="PF13193"/>
    </source>
</evidence>
<dbReference type="Gene3D" id="3.40.50.12780">
    <property type="entry name" value="N-terminal domain of ligase-like"/>
    <property type="match status" value="1"/>
</dbReference>
<dbReference type="InterPro" id="IPR000873">
    <property type="entry name" value="AMP-dep_synth/lig_dom"/>
</dbReference>
<dbReference type="FunFam" id="3.30.300.30:FF:000008">
    <property type="entry name" value="2,3-dihydroxybenzoate-AMP ligase"/>
    <property type="match status" value="1"/>
</dbReference>
<proteinExistence type="inferred from homology"/>
<dbReference type="PANTHER" id="PTHR43201:SF5">
    <property type="entry name" value="MEDIUM-CHAIN ACYL-COA LIGASE ACSF2, MITOCHONDRIAL"/>
    <property type="match status" value="1"/>
</dbReference>
<accession>A0A4U1I9A8</accession>
<dbReference type="SUPFAM" id="SSF56801">
    <property type="entry name" value="Acetyl-CoA synthetase-like"/>
    <property type="match status" value="1"/>
</dbReference>
<comment type="similarity">
    <text evidence="1">Belongs to the ATP-dependent AMP-binding enzyme family.</text>
</comment>
<dbReference type="Pfam" id="PF00501">
    <property type="entry name" value="AMP-binding"/>
    <property type="match status" value="1"/>
</dbReference>
<dbReference type="InterPro" id="IPR025110">
    <property type="entry name" value="AMP-bd_C"/>
</dbReference>
<sequence>MGQPSFSAAIACLARAMPDQIAFRTPLRSLSFREVDLETNRIANALTSLGIQKGNRVACLTRQMAECSLLVIAAQKIGAVCMPVNWRLASLEVEYVVNHGEARFMMADAEFLDTVESITTPMVVKMVSTLPVDGRESLGQWSSAFPDLASAYEADPQDAALQIYSSGTTGRPKGVELSHRNLIGMCETIGDAYGYAEGPSVTLNVSPTFHIGGLGLSLLALYAGGATVTLPDFNPQQVAAAFSEHGITHSFLVPAMIHILLQVPGVEENDFSSLRVIGYGAAPITEKVLTDALRVFRCKFVQNYGLTETAGTVVALMPEDHDPGGPRAHLLRAAGKPCDGTRLRIVDTGSGKDLPEGQIGEIWIHSPQNMIGYWRDEKATRDAFPEGKDGETGWLRTGDAGLLRDGYLSIEDRIKDMIISGGENIYPIEVENVLMNHPAILDCAVIGVPDEIWGETVKACIVPRPGSGIDEKDVIEFCRARLAHYKCPRSVDVVHTLPRNPTGKLLKNVLREPYWAGKTRAVN</sequence>
<dbReference type="PANTHER" id="PTHR43201">
    <property type="entry name" value="ACYL-COA SYNTHETASE"/>
    <property type="match status" value="1"/>
</dbReference>
<evidence type="ECO:0000259" key="3">
    <source>
        <dbReference type="Pfam" id="PF00501"/>
    </source>
</evidence>
<keyword evidence="6" id="KW-1185">Reference proteome</keyword>
<dbReference type="Proteomes" id="UP000305539">
    <property type="component" value="Unassembled WGS sequence"/>
</dbReference>
<dbReference type="OrthoDB" id="9766486at2"/>
<dbReference type="NCBIfam" id="NF004837">
    <property type="entry name" value="PRK06187.1"/>
    <property type="match status" value="1"/>
</dbReference>
<dbReference type="GO" id="GO:0006631">
    <property type="term" value="P:fatty acid metabolic process"/>
    <property type="evidence" value="ECO:0007669"/>
    <property type="project" value="TreeGrafter"/>
</dbReference>
<dbReference type="InterPro" id="IPR045851">
    <property type="entry name" value="AMP-bd_C_sf"/>
</dbReference>
<dbReference type="AlphaFoldDB" id="A0A4U1I9A8"/>
<evidence type="ECO:0000313" key="5">
    <source>
        <dbReference type="EMBL" id="TKC90063.1"/>
    </source>
</evidence>
<protein>
    <submittedName>
        <fullName evidence="5">Long-chain-fatty-acid--CoA ligase</fullName>
    </submittedName>
</protein>
<evidence type="ECO:0000313" key="6">
    <source>
        <dbReference type="Proteomes" id="UP000305539"/>
    </source>
</evidence>
<reference evidence="5 6" key="1">
    <citation type="submission" date="2019-04" db="EMBL/GenBank/DDBJ databases">
        <title>Trinickia sp. 7GSK02, isolated from subtropical forest soil.</title>
        <authorList>
            <person name="Gao Z.-H."/>
            <person name="Qiu L.-H."/>
        </authorList>
    </citation>
    <scope>NUCLEOTIDE SEQUENCE [LARGE SCALE GENOMIC DNA]</scope>
    <source>
        <strain evidence="5 6">7GSK02</strain>
    </source>
</reference>
<evidence type="ECO:0000256" key="1">
    <source>
        <dbReference type="ARBA" id="ARBA00006432"/>
    </source>
</evidence>
<dbReference type="Pfam" id="PF13193">
    <property type="entry name" value="AMP-binding_C"/>
    <property type="match status" value="1"/>
</dbReference>
<dbReference type="Gene3D" id="3.30.300.30">
    <property type="match status" value="1"/>
</dbReference>
<feature type="domain" description="AMP-dependent synthetase/ligase" evidence="3">
    <location>
        <begin position="14"/>
        <end position="374"/>
    </location>
</feature>
<feature type="domain" description="AMP-binding enzyme C-terminal" evidence="4">
    <location>
        <begin position="429"/>
        <end position="504"/>
    </location>
</feature>
<gene>
    <name evidence="5" type="ORF">FAZ69_07830</name>
</gene>
<comment type="caution">
    <text evidence="5">The sequence shown here is derived from an EMBL/GenBank/DDBJ whole genome shotgun (WGS) entry which is preliminary data.</text>
</comment>
<organism evidence="5 6">
    <name type="scientific">Trinickia terrae</name>
    <dbReference type="NCBI Taxonomy" id="2571161"/>
    <lineage>
        <taxon>Bacteria</taxon>
        <taxon>Pseudomonadati</taxon>
        <taxon>Pseudomonadota</taxon>
        <taxon>Betaproteobacteria</taxon>
        <taxon>Burkholderiales</taxon>
        <taxon>Burkholderiaceae</taxon>
        <taxon>Trinickia</taxon>
    </lineage>
</organism>
<dbReference type="RefSeq" id="WP_136893393.1">
    <property type="nucleotide sequence ID" value="NZ_SWJE01000004.1"/>
</dbReference>
<dbReference type="EMBL" id="SWJE01000004">
    <property type="protein sequence ID" value="TKC90063.1"/>
    <property type="molecule type" value="Genomic_DNA"/>
</dbReference>
<dbReference type="InterPro" id="IPR042099">
    <property type="entry name" value="ANL_N_sf"/>
</dbReference>
<keyword evidence="2 5" id="KW-0436">Ligase</keyword>